<dbReference type="InterPro" id="IPR005511">
    <property type="entry name" value="SMP-30"/>
</dbReference>
<evidence type="ECO:0000256" key="2">
    <source>
        <dbReference type="SAM" id="MobiDB-lite"/>
    </source>
</evidence>
<dbReference type="Gene3D" id="2.120.10.30">
    <property type="entry name" value="TolB, C-terminal domain"/>
    <property type="match status" value="1"/>
</dbReference>
<feature type="region of interest" description="Disordered" evidence="2">
    <location>
        <begin position="79"/>
        <end position="100"/>
    </location>
</feature>
<comment type="similarity">
    <text evidence="1">Belongs to the SMP-30/CGR1 family.</text>
</comment>
<organism evidence="4 5">
    <name type="scientific">Kitasatospora nipponensis</name>
    <dbReference type="NCBI Taxonomy" id="258049"/>
    <lineage>
        <taxon>Bacteria</taxon>
        <taxon>Bacillati</taxon>
        <taxon>Actinomycetota</taxon>
        <taxon>Actinomycetes</taxon>
        <taxon>Kitasatosporales</taxon>
        <taxon>Streptomycetaceae</taxon>
        <taxon>Kitasatospora</taxon>
    </lineage>
</organism>
<dbReference type="SUPFAM" id="SSF63829">
    <property type="entry name" value="Calcium-dependent phosphotriesterase"/>
    <property type="match status" value="1"/>
</dbReference>
<dbReference type="PANTHER" id="PTHR10907">
    <property type="entry name" value="REGUCALCIN"/>
    <property type="match status" value="1"/>
</dbReference>
<proteinExistence type="inferred from homology"/>
<keyword evidence="5" id="KW-1185">Reference proteome</keyword>
<dbReference type="Pfam" id="PF08450">
    <property type="entry name" value="SGL"/>
    <property type="match status" value="1"/>
</dbReference>
<feature type="compositionally biased region" description="Acidic residues" evidence="2">
    <location>
        <begin position="79"/>
        <end position="95"/>
    </location>
</feature>
<sequence>MHAEPVDRTPHLTLGEGPTWDAVAQRLYWIGIPDRRVQWLEPATGLQGARTLDTMPGTLAPYRDRQVVLATARGFELLDTEADPEAADTDADADPAPEQARTTLVAPVETDRPDRRMNDGKCDPYGRLLAGTMQLEEPRRPGSLYRLEPDGTVLPVLDGLAIPNGLAWPEPDRLWYIDTPTRRIDLFAYPEHGPVGPLIRSLDVSHLPGWPDGMTLDADGNLWVAFWDGAAVHCLSPAGRLLATVELPVPRVTSCAFGGADLDTLYVTTASSPDAAASGLLFSVRGAGGGRPAQPWAGLAPGR</sequence>
<evidence type="ECO:0000313" key="5">
    <source>
        <dbReference type="Proteomes" id="UP001500037"/>
    </source>
</evidence>
<name>A0ABN1WCG1_9ACTN</name>
<comment type="caution">
    <text evidence="4">The sequence shown here is derived from an EMBL/GenBank/DDBJ whole genome shotgun (WGS) entry which is preliminary data.</text>
</comment>
<dbReference type="RefSeq" id="WP_344442445.1">
    <property type="nucleotide sequence ID" value="NZ_BAAALF010000052.1"/>
</dbReference>
<accession>A0ABN1WCG1</accession>
<evidence type="ECO:0000259" key="3">
    <source>
        <dbReference type="Pfam" id="PF08450"/>
    </source>
</evidence>
<feature type="domain" description="SMP-30/Gluconolactonase/LRE-like region" evidence="3">
    <location>
        <begin position="14"/>
        <end position="270"/>
    </location>
</feature>
<dbReference type="PANTHER" id="PTHR10907:SF47">
    <property type="entry name" value="REGUCALCIN"/>
    <property type="match status" value="1"/>
</dbReference>
<evidence type="ECO:0000313" key="4">
    <source>
        <dbReference type="EMBL" id="GAA1240131.1"/>
    </source>
</evidence>
<dbReference type="InterPro" id="IPR013658">
    <property type="entry name" value="SGL"/>
</dbReference>
<dbReference type="InterPro" id="IPR011042">
    <property type="entry name" value="6-blade_b-propeller_TolB-like"/>
</dbReference>
<dbReference type="PRINTS" id="PR01790">
    <property type="entry name" value="SMP30FAMILY"/>
</dbReference>
<dbReference type="EMBL" id="BAAALF010000052">
    <property type="protein sequence ID" value="GAA1240131.1"/>
    <property type="molecule type" value="Genomic_DNA"/>
</dbReference>
<protein>
    <submittedName>
        <fullName evidence="4">SMP-30/gluconolactonase/LRE family protein</fullName>
    </submittedName>
</protein>
<gene>
    <name evidence="4" type="ORF">GCM10009665_33730</name>
</gene>
<dbReference type="Proteomes" id="UP001500037">
    <property type="component" value="Unassembled WGS sequence"/>
</dbReference>
<reference evidence="4 5" key="1">
    <citation type="journal article" date="2019" name="Int. J. Syst. Evol. Microbiol.">
        <title>The Global Catalogue of Microorganisms (GCM) 10K type strain sequencing project: providing services to taxonomists for standard genome sequencing and annotation.</title>
        <authorList>
            <consortium name="The Broad Institute Genomics Platform"/>
            <consortium name="The Broad Institute Genome Sequencing Center for Infectious Disease"/>
            <person name="Wu L."/>
            <person name="Ma J."/>
        </authorList>
    </citation>
    <scope>NUCLEOTIDE SEQUENCE [LARGE SCALE GENOMIC DNA]</scope>
    <source>
        <strain evidence="4 5">JCM 13004</strain>
    </source>
</reference>
<evidence type="ECO:0000256" key="1">
    <source>
        <dbReference type="ARBA" id="ARBA00008853"/>
    </source>
</evidence>